<dbReference type="Proteomes" id="UP000250918">
    <property type="component" value="Unassembled WGS sequence"/>
</dbReference>
<evidence type="ECO:0000259" key="1">
    <source>
        <dbReference type="Pfam" id="PF00117"/>
    </source>
</evidence>
<proteinExistence type="predicted"/>
<organism evidence="2 3">
    <name type="scientific">candidate division GN15 bacterium</name>
    <dbReference type="NCBI Taxonomy" id="2072418"/>
    <lineage>
        <taxon>Bacteria</taxon>
        <taxon>candidate division GN15</taxon>
    </lineage>
</organism>
<comment type="caution">
    <text evidence="2">The sequence shown here is derived from an EMBL/GenBank/DDBJ whole genome shotgun (WGS) entry which is preliminary data.</text>
</comment>
<dbReference type="Gene3D" id="3.40.50.880">
    <property type="match status" value="1"/>
</dbReference>
<accession>A0A855X2X6</accession>
<gene>
    <name evidence="2" type="ORF">C3F09_11450</name>
</gene>
<dbReference type="InterPro" id="IPR029062">
    <property type="entry name" value="Class_I_gatase-like"/>
</dbReference>
<name>A0A855X2X6_9BACT</name>
<feature type="domain" description="Glutamine amidotransferase" evidence="1">
    <location>
        <begin position="67"/>
        <end position="198"/>
    </location>
</feature>
<dbReference type="PROSITE" id="PS51273">
    <property type="entry name" value="GATASE_TYPE_1"/>
    <property type="match status" value="1"/>
</dbReference>
<dbReference type="AlphaFoldDB" id="A0A855X2X6"/>
<evidence type="ECO:0000313" key="2">
    <source>
        <dbReference type="EMBL" id="PWB68527.1"/>
    </source>
</evidence>
<dbReference type="PANTHER" id="PTHR42695:SF5">
    <property type="entry name" value="GLUTAMINE AMIDOTRANSFERASE YLR126C-RELATED"/>
    <property type="match status" value="1"/>
</dbReference>
<dbReference type="CDD" id="cd01741">
    <property type="entry name" value="GATase1_1"/>
    <property type="match status" value="1"/>
</dbReference>
<reference evidence="2 3" key="1">
    <citation type="journal article" date="2018" name="ISME J.">
        <title>A methanotrophic archaeon couples anaerobic oxidation of methane to Fe(III) reduction.</title>
        <authorList>
            <person name="Cai C."/>
            <person name="Leu A.O."/>
            <person name="Xie G.J."/>
            <person name="Guo J."/>
            <person name="Feng Y."/>
            <person name="Zhao J.X."/>
            <person name="Tyson G.W."/>
            <person name="Yuan Z."/>
            <person name="Hu S."/>
        </authorList>
    </citation>
    <scope>NUCLEOTIDE SEQUENCE [LARGE SCALE GENOMIC DNA]</scope>
    <source>
        <strain evidence="2">FeB_12</strain>
    </source>
</reference>
<dbReference type="GO" id="GO:0005829">
    <property type="term" value="C:cytosol"/>
    <property type="evidence" value="ECO:0007669"/>
    <property type="project" value="TreeGrafter"/>
</dbReference>
<dbReference type="PANTHER" id="PTHR42695">
    <property type="entry name" value="GLUTAMINE AMIDOTRANSFERASE YLR126C-RELATED"/>
    <property type="match status" value="1"/>
</dbReference>
<dbReference type="InterPro" id="IPR044992">
    <property type="entry name" value="ChyE-like"/>
</dbReference>
<dbReference type="InterPro" id="IPR017926">
    <property type="entry name" value="GATASE"/>
</dbReference>
<sequence>MPVDFSIGIRFLCSGTRMRPVLIAQNCQAESAGTIIDFLSARQIPFREVHTYRGEPLPNPDELSAVICLGCPISVTEYHQHDYLRDLYRFVANVVRADLPYLGICYGGQLLAGVLGARVERNPVREIGVYTVRLTDAGKADPLFASLGSSFPVVQWHGDTFALPFGCPRLVEGTDCVNQAFKHKRQVALQFHLEATESLVQTWCDVYPSELAEMEKSVADLLIDFRRIADTLKQMNFAFLESFFLNMKTDQPTNHMPHGRLSRSH</sequence>
<protein>
    <submittedName>
        <fullName evidence="2">GMP synthase</fullName>
    </submittedName>
</protein>
<dbReference type="EMBL" id="PQAP01000197">
    <property type="protein sequence ID" value="PWB68527.1"/>
    <property type="molecule type" value="Genomic_DNA"/>
</dbReference>
<dbReference type="SUPFAM" id="SSF52317">
    <property type="entry name" value="Class I glutamine amidotransferase-like"/>
    <property type="match status" value="1"/>
</dbReference>
<dbReference type="Pfam" id="PF00117">
    <property type="entry name" value="GATase"/>
    <property type="match status" value="1"/>
</dbReference>
<evidence type="ECO:0000313" key="3">
    <source>
        <dbReference type="Proteomes" id="UP000250918"/>
    </source>
</evidence>